<evidence type="ECO:0000256" key="1">
    <source>
        <dbReference type="SAM" id="MobiDB-lite"/>
    </source>
</evidence>
<accession>A0ABU2WXZ6</accession>
<gene>
    <name evidence="3" type="ORF">RM555_17640</name>
</gene>
<organism evidence="3 4">
    <name type="scientific">Micromonospora reichwaldensis</name>
    <dbReference type="NCBI Taxonomy" id="3075516"/>
    <lineage>
        <taxon>Bacteria</taxon>
        <taxon>Bacillati</taxon>
        <taxon>Actinomycetota</taxon>
        <taxon>Actinomycetes</taxon>
        <taxon>Micromonosporales</taxon>
        <taxon>Micromonosporaceae</taxon>
        <taxon>Micromonospora</taxon>
    </lineage>
</organism>
<evidence type="ECO:0000256" key="2">
    <source>
        <dbReference type="SAM" id="Phobius"/>
    </source>
</evidence>
<dbReference type="InterPro" id="IPR009937">
    <property type="entry name" value="Phage_holin_3_6"/>
</dbReference>
<proteinExistence type="predicted"/>
<keyword evidence="2" id="KW-0812">Transmembrane</keyword>
<dbReference type="Pfam" id="PF07332">
    <property type="entry name" value="Phage_holin_3_6"/>
    <property type="match status" value="1"/>
</dbReference>
<feature type="region of interest" description="Disordered" evidence="1">
    <location>
        <begin position="42"/>
        <end position="69"/>
    </location>
</feature>
<dbReference type="RefSeq" id="WP_311412779.1">
    <property type="nucleotide sequence ID" value="NZ_JAVRFL010000019.1"/>
</dbReference>
<comment type="caution">
    <text evidence="3">The sequence shown here is derived from an EMBL/GenBank/DDBJ whole genome shotgun (WGS) entry which is preliminary data.</text>
</comment>
<reference evidence="3" key="1">
    <citation type="submission" date="2023-09" db="EMBL/GenBank/DDBJ databases">
        <title>30 novel species of actinomycetes from the DSMZ collection.</title>
        <authorList>
            <person name="Nouioui I."/>
        </authorList>
    </citation>
    <scope>NUCLEOTIDE SEQUENCE</scope>
    <source>
        <strain evidence="3">DSM 115977</strain>
    </source>
</reference>
<dbReference type="EMBL" id="JAVRFL010000019">
    <property type="protein sequence ID" value="MDT0530819.1"/>
    <property type="molecule type" value="Genomic_DNA"/>
</dbReference>
<keyword evidence="2" id="KW-1133">Transmembrane helix</keyword>
<sequence length="69" mass="7433">MELTAKGRRASSGAALVVAVALFAVAWLLALFGRKQVKQTMPVKPESTLHSVRADAKSVRQATREGRGR</sequence>
<name>A0ABU2WXZ6_9ACTN</name>
<evidence type="ECO:0000313" key="4">
    <source>
        <dbReference type="Proteomes" id="UP001180973"/>
    </source>
</evidence>
<feature type="compositionally biased region" description="Basic and acidic residues" evidence="1">
    <location>
        <begin position="52"/>
        <end position="69"/>
    </location>
</feature>
<dbReference type="Proteomes" id="UP001180973">
    <property type="component" value="Unassembled WGS sequence"/>
</dbReference>
<keyword evidence="2" id="KW-0472">Membrane</keyword>
<evidence type="ECO:0000313" key="3">
    <source>
        <dbReference type="EMBL" id="MDT0530819.1"/>
    </source>
</evidence>
<protein>
    <submittedName>
        <fullName evidence="3">Phage holin family protein</fullName>
    </submittedName>
</protein>
<feature type="transmembrane region" description="Helical" evidence="2">
    <location>
        <begin position="12"/>
        <end position="32"/>
    </location>
</feature>
<keyword evidence="4" id="KW-1185">Reference proteome</keyword>